<organism evidence="1 2">
    <name type="scientific">Erwinia psidii</name>
    <dbReference type="NCBI Taxonomy" id="69224"/>
    <lineage>
        <taxon>Bacteria</taxon>
        <taxon>Pseudomonadati</taxon>
        <taxon>Pseudomonadota</taxon>
        <taxon>Gammaproteobacteria</taxon>
        <taxon>Enterobacterales</taxon>
        <taxon>Erwiniaceae</taxon>
        <taxon>Erwinia</taxon>
    </lineage>
</organism>
<accession>A0A3N6SMK0</accession>
<dbReference type="EMBL" id="RHHM01000004">
    <property type="protein sequence ID" value="RQM38936.1"/>
    <property type="molecule type" value="Genomic_DNA"/>
</dbReference>
<reference evidence="1 2" key="1">
    <citation type="submission" date="2018-10" db="EMBL/GenBank/DDBJ databases">
        <title>Draft genome sequence for the type isolate of Erwinia psidii, agent causal of bacterial blight in guava (Psidium guajava) and wilt and die-back of Eucalyptus spp.</title>
        <authorList>
            <person name="Hermenegildo P.S."/>
            <person name="Santos S.A."/>
            <person name="Guimaraes L.M.S."/>
            <person name="Vidigal P.M.P."/>
            <person name="Pereira I.C."/>
            <person name="Badel J.L."/>
            <person name="Alfenas-Zerbini P."/>
            <person name="Ferreira M.A.S.V."/>
            <person name="Alfenas A.C."/>
        </authorList>
    </citation>
    <scope>NUCLEOTIDE SEQUENCE [LARGE SCALE GENOMIC DNA]</scope>
    <source>
        <strain evidence="1 2">IBSBF 435</strain>
    </source>
</reference>
<dbReference type="Pfam" id="PF11725">
    <property type="entry name" value="AvrE_T3Es"/>
    <property type="match status" value="1"/>
</dbReference>
<evidence type="ECO:0000313" key="2">
    <source>
        <dbReference type="Proteomes" id="UP000279457"/>
    </source>
</evidence>
<dbReference type="InterPro" id="IPR021085">
    <property type="entry name" value="AvrE_T3Es"/>
</dbReference>
<keyword evidence="2" id="KW-1185">Reference proteome</keyword>
<dbReference type="AlphaFoldDB" id="A0A3N6SMK0"/>
<sequence>MSHTTPLVKLASDALKTDSRLTISEALQRLAKEIKPKEAVHLTTSNSVSAFFGVALGGTPFVPGWFAGIVANLSDRYGLTLSKTDEDHIRLSFNNQNQRALTGIAGTGQGLEKTLLDANSVNYMTVMPAEANAIMVVQNLCGNNFSFNLTQEDFDKFVTQLACEEIAPELQKQIISEAESEKITENGFILKIEAKSELRLQAGKMVNDNTFMVMPRTAVGASLALDFLKVQNSSHQKAKKMKMIIQYLLIS</sequence>
<name>A0A3N6SMK0_9GAMM</name>
<protein>
    <submittedName>
        <fullName evidence="1">Uncharacterized protein</fullName>
    </submittedName>
</protein>
<gene>
    <name evidence="1" type="ORF">EB241_07040</name>
</gene>
<comment type="caution">
    <text evidence="1">The sequence shown here is derived from an EMBL/GenBank/DDBJ whole genome shotgun (WGS) entry which is preliminary data.</text>
</comment>
<proteinExistence type="predicted"/>
<evidence type="ECO:0000313" key="1">
    <source>
        <dbReference type="EMBL" id="RQM38936.1"/>
    </source>
</evidence>
<dbReference type="Proteomes" id="UP000279457">
    <property type="component" value="Unassembled WGS sequence"/>
</dbReference>